<dbReference type="InterPro" id="IPR036909">
    <property type="entry name" value="Cyt_c-like_dom_sf"/>
</dbReference>
<dbReference type="EMBL" id="WHOR01000030">
    <property type="protein sequence ID" value="NUB18853.1"/>
    <property type="molecule type" value="Genomic_DNA"/>
</dbReference>
<comment type="caution">
    <text evidence="1">The sequence shown here is derived from an EMBL/GenBank/DDBJ whole genome shotgun (WGS) entry which is preliminary data.</text>
</comment>
<dbReference type="SUPFAM" id="SSF46626">
    <property type="entry name" value="Cytochrome c"/>
    <property type="match status" value="1"/>
</dbReference>
<evidence type="ECO:0000313" key="1">
    <source>
        <dbReference type="EMBL" id="NUB18853.1"/>
    </source>
</evidence>
<proteinExistence type="predicted"/>
<dbReference type="PANTHER" id="PTHR35008:SF8">
    <property type="entry name" value="ALCOHOL DEHYDROGENASE CYTOCHROME C SUBUNIT"/>
    <property type="match status" value="1"/>
</dbReference>
<reference evidence="1 2" key="1">
    <citation type="submission" date="2019-10" db="EMBL/GenBank/DDBJ databases">
        <title>Genome sequence of Azospirillum formosense CC-Nfb-7.</title>
        <authorList>
            <person name="Ambrosini A."/>
            <person name="Sant'Anna F.H."/>
            <person name="Cassan F.D."/>
            <person name="Souza E.M."/>
            <person name="Passaglia L.M.P."/>
        </authorList>
    </citation>
    <scope>NUCLEOTIDE SEQUENCE [LARGE SCALE GENOMIC DNA]</scope>
    <source>
        <strain evidence="1 2">CC-NFb-7</strain>
    </source>
</reference>
<sequence>MDREGRHLYPAFPYDHYTRVSDADNRALYAYLMTRTPVRAEAPANDLPFPLNIRMAVAG</sequence>
<dbReference type="InterPro" id="IPR051459">
    <property type="entry name" value="Cytochrome_c-type_DH"/>
</dbReference>
<gene>
    <name evidence="1" type="ORF">GBZ26_06460</name>
</gene>
<keyword evidence="2" id="KW-1185">Reference proteome</keyword>
<dbReference type="RefSeq" id="WP_174438125.1">
    <property type="nucleotide sequence ID" value="NZ_BAABCC010000043.1"/>
</dbReference>
<name>A0ABX2KZ76_9PROT</name>
<organism evidence="1 2">
    <name type="scientific">Azospirillum formosense</name>
    <dbReference type="NCBI Taxonomy" id="861533"/>
    <lineage>
        <taxon>Bacteria</taxon>
        <taxon>Pseudomonadati</taxon>
        <taxon>Pseudomonadota</taxon>
        <taxon>Alphaproteobacteria</taxon>
        <taxon>Rhodospirillales</taxon>
        <taxon>Azospirillaceae</taxon>
        <taxon>Azospirillum</taxon>
    </lineage>
</organism>
<evidence type="ECO:0000313" key="2">
    <source>
        <dbReference type="Proteomes" id="UP000639419"/>
    </source>
</evidence>
<protein>
    <submittedName>
        <fullName evidence="1">Uncharacterized protein</fullName>
    </submittedName>
</protein>
<accession>A0ABX2KZ76</accession>
<dbReference type="Proteomes" id="UP000639419">
    <property type="component" value="Unassembled WGS sequence"/>
</dbReference>
<dbReference type="PANTHER" id="PTHR35008">
    <property type="entry name" value="BLL4482 PROTEIN-RELATED"/>
    <property type="match status" value="1"/>
</dbReference>